<reference evidence="3" key="3">
    <citation type="submission" date="2015-06" db="UniProtKB">
        <authorList>
            <consortium name="EnsemblMetazoa"/>
        </authorList>
    </citation>
    <scope>IDENTIFICATION</scope>
</reference>
<dbReference type="OMA" id="IRILFMF"/>
<reference evidence="4" key="1">
    <citation type="submission" date="2012-12" db="EMBL/GenBank/DDBJ databases">
        <authorList>
            <person name="Hellsten U."/>
            <person name="Grimwood J."/>
            <person name="Chapman J.A."/>
            <person name="Shapiro H."/>
            <person name="Aerts A."/>
            <person name="Otillar R.P."/>
            <person name="Terry A.Y."/>
            <person name="Boore J.L."/>
            <person name="Simakov O."/>
            <person name="Marletaz F."/>
            <person name="Cho S.-J."/>
            <person name="Edsinger-Gonzales E."/>
            <person name="Havlak P."/>
            <person name="Kuo D.-H."/>
            <person name="Larsson T."/>
            <person name="Lv J."/>
            <person name="Arendt D."/>
            <person name="Savage R."/>
            <person name="Osoegawa K."/>
            <person name="de Jong P."/>
            <person name="Lindberg D.R."/>
            <person name="Seaver E.C."/>
            <person name="Weisblat D.A."/>
            <person name="Putnam N.H."/>
            <person name="Grigoriev I.V."/>
            <person name="Rokhsar D.S."/>
        </authorList>
    </citation>
    <scope>NUCLEOTIDE SEQUENCE</scope>
    <source>
        <strain evidence="4">I ESC-2004</strain>
    </source>
</reference>
<gene>
    <name evidence="2" type="ORF">CAPTEDRAFT_105220</name>
</gene>
<feature type="domain" description="HAT C-terminal dimerisation" evidence="1">
    <location>
        <begin position="19"/>
        <end position="79"/>
    </location>
</feature>
<organism evidence="2">
    <name type="scientific">Capitella teleta</name>
    <name type="common">Polychaete worm</name>
    <dbReference type="NCBI Taxonomy" id="283909"/>
    <lineage>
        <taxon>Eukaryota</taxon>
        <taxon>Metazoa</taxon>
        <taxon>Spiralia</taxon>
        <taxon>Lophotrochozoa</taxon>
        <taxon>Annelida</taxon>
        <taxon>Polychaeta</taxon>
        <taxon>Sedentaria</taxon>
        <taxon>Scolecida</taxon>
        <taxon>Capitellidae</taxon>
        <taxon>Capitella</taxon>
    </lineage>
</organism>
<dbReference type="EMBL" id="AMQN01034626">
    <property type="status" value="NOT_ANNOTATED_CDS"/>
    <property type="molecule type" value="Genomic_DNA"/>
</dbReference>
<dbReference type="STRING" id="283909.R7T7M6"/>
<dbReference type="GO" id="GO:0046983">
    <property type="term" value="F:protein dimerization activity"/>
    <property type="evidence" value="ECO:0007669"/>
    <property type="project" value="InterPro"/>
</dbReference>
<evidence type="ECO:0000313" key="3">
    <source>
        <dbReference type="EnsemblMetazoa" id="CapteP105220"/>
    </source>
</evidence>
<evidence type="ECO:0000313" key="4">
    <source>
        <dbReference type="Proteomes" id="UP000014760"/>
    </source>
</evidence>
<dbReference type="PANTHER" id="PTHR45913:SF5">
    <property type="entry name" value="GENERAL TRANSCRIPTION FACTOR II-I REPEAT DOMAIN-CONTAINING PROTEIN 2A-LIKE PROTEIN"/>
    <property type="match status" value="1"/>
</dbReference>
<dbReference type="PANTHER" id="PTHR45913">
    <property type="entry name" value="EPM2A-INTERACTING PROTEIN 1"/>
    <property type="match status" value="1"/>
</dbReference>
<dbReference type="Proteomes" id="UP000014760">
    <property type="component" value="Unassembled WGS sequence"/>
</dbReference>
<keyword evidence="4" id="KW-1185">Reference proteome</keyword>
<dbReference type="InterPro" id="IPR008906">
    <property type="entry name" value="HATC_C_dom"/>
</dbReference>
<dbReference type="HOGENOM" id="CLU_021316_4_3_1"/>
<name>R7T7M6_CAPTE</name>
<evidence type="ECO:0000259" key="1">
    <source>
        <dbReference type="Pfam" id="PF05699"/>
    </source>
</evidence>
<protein>
    <recommendedName>
        <fullName evidence="1">HAT C-terminal dimerisation domain-containing protein</fullName>
    </recommendedName>
</protein>
<sequence>ELIELQCDDGLRGKFRITTPLQFWSSLAASGTFPALVSGALRIASLFGSTYACEQLFSKMKTTKSKTRSELSDQRLTDVLLLSSTKIEPNLDDLCGRHQHQSSH</sequence>
<dbReference type="SUPFAM" id="SSF53098">
    <property type="entry name" value="Ribonuclease H-like"/>
    <property type="match status" value="1"/>
</dbReference>
<evidence type="ECO:0000313" key="2">
    <source>
        <dbReference type="EMBL" id="ELT87009.1"/>
    </source>
</evidence>
<feature type="non-terminal residue" evidence="2">
    <location>
        <position position="1"/>
    </location>
</feature>
<dbReference type="EMBL" id="KB312566">
    <property type="protein sequence ID" value="ELT87009.1"/>
    <property type="molecule type" value="Genomic_DNA"/>
</dbReference>
<dbReference type="Pfam" id="PF05699">
    <property type="entry name" value="Dimer_Tnp_hAT"/>
    <property type="match status" value="1"/>
</dbReference>
<proteinExistence type="predicted"/>
<dbReference type="EnsemblMetazoa" id="CapteT105220">
    <property type="protein sequence ID" value="CapteP105220"/>
    <property type="gene ID" value="CapteG105220"/>
</dbReference>
<reference evidence="2 4" key="2">
    <citation type="journal article" date="2013" name="Nature">
        <title>Insights into bilaterian evolution from three spiralian genomes.</title>
        <authorList>
            <person name="Simakov O."/>
            <person name="Marletaz F."/>
            <person name="Cho S.J."/>
            <person name="Edsinger-Gonzales E."/>
            <person name="Havlak P."/>
            <person name="Hellsten U."/>
            <person name="Kuo D.H."/>
            <person name="Larsson T."/>
            <person name="Lv J."/>
            <person name="Arendt D."/>
            <person name="Savage R."/>
            <person name="Osoegawa K."/>
            <person name="de Jong P."/>
            <person name="Grimwood J."/>
            <person name="Chapman J.A."/>
            <person name="Shapiro H."/>
            <person name="Aerts A."/>
            <person name="Otillar R.P."/>
            <person name="Terry A.Y."/>
            <person name="Boore J.L."/>
            <person name="Grigoriev I.V."/>
            <person name="Lindberg D.R."/>
            <person name="Seaver E.C."/>
            <person name="Weisblat D.A."/>
            <person name="Putnam N.H."/>
            <person name="Rokhsar D.S."/>
        </authorList>
    </citation>
    <scope>NUCLEOTIDE SEQUENCE</scope>
    <source>
        <strain evidence="2 4">I ESC-2004</strain>
    </source>
</reference>
<dbReference type="InterPro" id="IPR012337">
    <property type="entry name" value="RNaseH-like_sf"/>
</dbReference>
<dbReference type="OrthoDB" id="1101576at2759"/>
<dbReference type="AlphaFoldDB" id="R7T7M6"/>
<accession>R7T7M6</accession>